<dbReference type="PROSITE" id="PS51318">
    <property type="entry name" value="TAT"/>
    <property type="match status" value="1"/>
</dbReference>
<feature type="domain" description="Gfo/Idh/MocA-like oxidoreductase N-terminal" evidence="1">
    <location>
        <begin position="40"/>
        <end position="162"/>
    </location>
</feature>
<gene>
    <name evidence="3" type="primary">iolG_8</name>
    <name evidence="3" type="ORF">Mal52_50830</name>
</gene>
<dbReference type="RefSeq" id="WP_145379061.1">
    <property type="nucleotide sequence ID" value="NZ_CP036276.1"/>
</dbReference>
<evidence type="ECO:0000313" key="3">
    <source>
        <dbReference type="EMBL" id="QDU46562.1"/>
    </source>
</evidence>
<dbReference type="InterPro" id="IPR000683">
    <property type="entry name" value="Gfo/Idh/MocA-like_OxRdtase_N"/>
</dbReference>
<keyword evidence="4" id="KW-1185">Reference proteome</keyword>
<dbReference type="GO" id="GO:0000166">
    <property type="term" value="F:nucleotide binding"/>
    <property type="evidence" value="ECO:0007669"/>
    <property type="project" value="InterPro"/>
</dbReference>
<organism evidence="3 4">
    <name type="scientific">Symmachiella dynata</name>
    <dbReference type="NCBI Taxonomy" id="2527995"/>
    <lineage>
        <taxon>Bacteria</taxon>
        <taxon>Pseudomonadati</taxon>
        <taxon>Planctomycetota</taxon>
        <taxon>Planctomycetia</taxon>
        <taxon>Planctomycetales</taxon>
        <taxon>Planctomycetaceae</taxon>
        <taxon>Symmachiella</taxon>
    </lineage>
</organism>
<dbReference type="Gene3D" id="3.40.50.720">
    <property type="entry name" value="NAD(P)-binding Rossmann-like Domain"/>
    <property type="match status" value="1"/>
</dbReference>
<dbReference type="SUPFAM" id="SSF55347">
    <property type="entry name" value="Glyceraldehyde-3-phosphate dehydrogenase-like, C-terminal domain"/>
    <property type="match status" value="1"/>
</dbReference>
<proteinExistence type="predicted"/>
<dbReference type="SUPFAM" id="SSF51735">
    <property type="entry name" value="NAD(P)-binding Rossmann-fold domains"/>
    <property type="match status" value="1"/>
</dbReference>
<dbReference type="AlphaFoldDB" id="A0A517ZVP4"/>
<keyword evidence="3" id="KW-0560">Oxidoreductase</keyword>
<evidence type="ECO:0000259" key="2">
    <source>
        <dbReference type="Pfam" id="PF19051"/>
    </source>
</evidence>
<evidence type="ECO:0000259" key="1">
    <source>
        <dbReference type="Pfam" id="PF01408"/>
    </source>
</evidence>
<sequence length="430" mass="46942">MADALNRRSFLNQSALTGAAIGVAASTGTSFAANAASAKVVVGVMGMSRGRSLAQSFTKQSGCEVKYVCDVDKTRAEAAVGAVEKAGGPTPQAIGDFRQILDDNEVDALVCAAPNHWHAPATILACAAGKHVYVEKPCSHNPREGEMMIEAARKHNRAVQMGTQRRSSDGIIEGIAKLHEGAIGRVYCARSWYASARGETGKTIPAEVPAQLNYDLWQGPAPRIPYAENRVPYKWHWFWHWGNGELGNNGVHALDLCRWGLGVDYPIRVTSTGGRYVFNDDQQTPDTSSVALEFDNKQLITWDGLSCNRHNNVDDFATFYGENGALSIKSGGGYIQYDNKDKVVKEVGGNRGDNEHILNFLTAIRNDTPLALNAEIEEGHKSTLLCHLGNIAQRTGRAMTCRNNDGHIVGDDKAMELWSRDYDPQWEPKV</sequence>
<dbReference type="Proteomes" id="UP000319383">
    <property type="component" value="Chromosome"/>
</dbReference>
<dbReference type="Pfam" id="PF01408">
    <property type="entry name" value="GFO_IDH_MocA"/>
    <property type="match status" value="1"/>
</dbReference>
<dbReference type="EMBL" id="CP036276">
    <property type="protein sequence ID" value="QDU46562.1"/>
    <property type="molecule type" value="Genomic_DNA"/>
</dbReference>
<accession>A0A517ZVP4</accession>
<evidence type="ECO:0000313" key="4">
    <source>
        <dbReference type="Proteomes" id="UP000319383"/>
    </source>
</evidence>
<dbReference type="PANTHER" id="PTHR43818:SF5">
    <property type="entry name" value="OXIDOREDUCTASE FAMILY PROTEIN"/>
    <property type="match status" value="1"/>
</dbReference>
<dbReference type="PANTHER" id="PTHR43818">
    <property type="entry name" value="BCDNA.GH03377"/>
    <property type="match status" value="1"/>
</dbReference>
<dbReference type="Pfam" id="PF19051">
    <property type="entry name" value="GFO_IDH_MocA_C2"/>
    <property type="match status" value="1"/>
</dbReference>
<dbReference type="InterPro" id="IPR050463">
    <property type="entry name" value="Gfo/Idh/MocA_oxidrdct_glycsds"/>
</dbReference>
<dbReference type="Gene3D" id="3.30.360.10">
    <property type="entry name" value="Dihydrodipicolinate Reductase, domain 2"/>
    <property type="match status" value="1"/>
</dbReference>
<protein>
    <submittedName>
        <fullName evidence="3">Inositol 2-dehydrogenase</fullName>
        <ecNumber evidence="3">1.1.1.18</ecNumber>
    </submittedName>
</protein>
<feature type="domain" description="Gfo/Idh/MocA-like oxidoreductase bacterial type C-terminal" evidence="2">
    <location>
        <begin position="203"/>
        <end position="426"/>
    </location>
</feature>
<dbReference type="InterPro" id="IPR043906">
    <property type="entry name" value="Gfo/Idh/MocA_OxRdtase_bact_C"/>
</dbReference>
<dbReference type="KEGG" id="sdyn:Mal52_50830"/>
<name>A0A517ZVP4_9PLAN</name>
<dbReference type="InterPro" id="IPR036291">
    <property type="entry name" value="NAD(P)-bd_dom_sf"/>
</dbReference>
<dbReference type="GO" id="GO:0050112">
    <property type="term" value="F:inositol 2-dehydrogenase (NAD+) activity"/>
    <property type="evidence" value="ECO:0007669"/>
    <property type="project" value="UniProtKB-EC"/>
</dbReference>
<reference evidence="3 4" key="1">
    <citation type="submission" date="2019-02" db="EMBL/GenBank/DDBJ databases">
        <title>Deep-cultivation of Planctomycetes and their phenomic and genomic characterization uncovers novel biology.</title>
        <authorList>
            <person name="Wiegand S."/>
            <person name="Jogler M."/>
            <person name="Boedeker C."/>
            <person name="Pinto D."/>
            <person name="Vollmers J."/>
            <person name="Rivas-Marin E."/>
            <person name="Kohn T."/>
            <person name="Peeters S.H."/>
            <person name="Heuer A."/>
            <person name="Rast P."/>
            <person name="Oberbeckmann S."/>
            <person name="Bunk B."/>
            <person name="Jeske O."/>
            <person name="Meyerdierks A."/>
            <person name="Storesund J.E."/>
            <person name="Kallscheuer N."/>
            <person name="Luecker S."/>
            <person name="Lage O.M."/>
            <person name="Pohl T."/>
            <person name="Merkel B.J."/>
            <person name="Hornburger P."/>
            <person name="Mueller R.-W."/>
            <person name="Bruemmer F."/>
            <person name="Labrenz M."/>
            <person name="Spormann A.M."/>
            <person name="Op den Camp H."/>
            <person name="Overmann J."/>
            <person name="Amann R."/>
            <person name="Jetten M.S.M."/>
            <person name="Mascher T."/>
            <person name="Medema M.H."/>
            <person name="Devos D.P."/>
            <person name="Kaster A.-K."/>
            <person name="Ovreas L."/>
            <person name="Rohde M."/>
            <person name="Galperin M.Y."/>
            <person name="Jogler C."/>
        </authorList>
    </citation>
    <scope>NUCLEOTIDE SEQUENCE [LARGE SCALE GENOMIC DNA]</scope>
    <source>
        <strain evidence="3 4">Mal52</strain>
    </source>
</reference>
<dbReference type="InterPro" id="IPR006311">
    <property type="entry name" value="TAT_signal"/>
</dbReference>
<dbReference type="EC" id="1.1.1.18" evidence="3"/>